<dbReference type="PANTHER" id="PTHR24637">
    <property type="entry name" value="COLLAGEN"/>
    <property type="match status" value="1"/>
</dbReference>
<dbReference type="OMA" id="GENGICP"/>
<proteinExistence type="predicted"/>
<sequence>MVYKYVNHVKSGLTGELNFCRASAKDIWKEVQELKAVPYGNNRTARQAYSRTFRTETNGRLDMNVNVEASVCESCCLPGPPGIIGTPGKPGKPGRPGSPGMPGNPGRPPLQPCAALTPPPCEPGLSGDDGPPGAPGPKGAPGQNGLPGDDGPPGMPGPPGPPGKPGENGICPKYCAIDGGVFFEDGARR</sequence>
<dbReference type="Proteomes" id="UP000271162">
    <property type="component" value="Unassembled WGS sequence"/>
</dbReference>
<dbReference type="GO" id="GO:0042302">
    <property type="term" value="F:structural constituent of cuticle"/>
    <property type="evidence" value="ECO:0007669"/>
    <property type="project" value="InterPro"/>
</dbReference>
<protein>
    <submittedName>
        <fullName evidence="6">Col_cuticle_N domain-containing protein</fullName>
    </submittedName>
</protein>
<evidence type="ECO:0000313" key="6">
    <source>
        <dbReference type="WBParaSite" id="NBR_0001454901-mRNA-1"/>
    </source>
</evidence>
<gene>
    <name evidence="4" type="ORF">NBR_LOCUS14550</name>
</gene>
<keyword evidence="1" id="KW-0677">Repeat</keyword>
<reference evidence="6" key="1">
    <citation type="submission" date="2017-02" db="UniProtKB">
        <authorList>
            <consortium name="WormBaseParasite"/>
        </authorList>
    </citation>
    <scope>IDENTIFICATION</scope>
</reference>
<evidence type="ECO:0000256" key="1">
    <source>
        <dbReference type="ARBA" id="ARBA00022737"/>
    </source>
</evidence>
<feature type="region of interest" description="Disordered" evidence="2">
    <location>
        <begin position="83"/>
        <end position="168"/>
    </location>
</feature>
<reference evidence="4 5" key="2">
    <citation type="submission" date="2018-11" db="EMBL/GenBank/DDBJ databases">
        <authorList>
            <consortium name="Pathogen Informatics"/>
        </authorList>
    </citation>
    <scope>NUCLEOTIDE SEQUENCE [LARGE SCALE GENOMIC DNA]</scope>
</reference>
<organism evidence="6">
    <name type="scientific">Nippostrongylus brasiliensis</name>
    <name type="common">Rat hookworm</name>
    <dbReference type="NCBI Taxonomy" id="27835"/>
    <lineage>
        <taxon>Eukaryota</taxon>
        <taxon>Metazoa</taxon>
        <taxon>Ecdysozoa</taxon>
        <taxon>Nematoda</taxon>
        <taxon>Chromadorea</taxon>
        <taxon>Rhabditida</taxon>
        <taxon>Rhabditina</taxon>
        <taxon>Rhabditomorpha</taxon>
        <taxon>Strongyloidea</taxon>
        <taxon>Heligmosomidae</taxon>
        <taxon>Nippostrongylus</taxon>
    </lineage>
</organism>
<dbReference type="STRING" id="27835.A0A0N4YD72"/>
<feature type="domain" description="Nematode cuticle collagen N-terminal" evidence="3">
    <location>
        <begin position="1"/>
        <end position="31"/>
    </location>
</feature>
<name>A0A0N4YD72_NIPBR</name>
<keyword evidence="5" id="KW-1185">Reference proteome</keyword>
<dbReference type="Pfam" id="PF01484">
    <property type="entry name" value="Col_cuticle_N"/>
    <property type="match status" value="1"/>
</dbReference>
<feature type="compositionally biased region" description="Pro residues" evidence="2">
    <location>
        <begin position="153"/>
        <end position="164"/>
    </location>
</feature>
<evidence type="ECO:0000313" key="5">
    <source>
        <dbReference type="Proteomes" id="UP000271162"/>
    </source>
</evidence>
<feature type="compositionally biased region" description="Pro residues" evidence="2">
    <location>
        <begin position="105"/>
        <end position="122"/>
    </location>
</feature>
<dbReference type="InterPro" id="IPR002486">
    <property type="entry name" value="Col_cuticle_N"/>
</dbReference>
<feature type="compositionally biased region" description="Low complexity" evidence="2">
    <location>
        <begin position="140"/>
        <end position="149"/>
    </location>
</feature>
<evidence type="ECO:0000259" key="3">
    <source>
        <dbReference type="Pfam" id="PF01484"/>
    </source>
</evidence>
<dbReference type="Pfam" id="PF01391">
    <property type="entry name" value="Collagen"/>
    <property type="match status" value="1"/>
</dbReference>
<dbReference type="AlphaFoldDB" id="A0A0N4YD72"/>
<accession>A0A0N4YD72</accession>
<evidence type="ECO:0000256" key="2">
    <source>
        <dbReference type="SAM" id="MobiDB-lite"/>
    </source>
</evidence>
<dbReference type="EMBL" id="UYSL01021402">
    <property type="protein sequence ID" value="VDL78139.1"/>
    <property type="molecule type" value="Genomic_DNA"/>
</dbReference>
<evidence type="ECO:0000313" key="4">
    <source>
        <dbReference type="EMBL" id="VDL78139.1"/>
    </source>
</evidence>
<dbReference type="PANTHER" id="PTHR24637:SF262">
    <property type="entry name" value="CUTICLE COLLAGEN 34-RELATED"/>
    <property type="match status" value="1"/>
</dbReference>
<dbReference type="InterPro" id="IPR008160">
    <property type="entry name" value="Collagen"/>
</dbReference>
<dbReference type="WBParaSite" id="NBR_0001454901-mRNA-1">
    <property type="protein sequence ID" value="NBR_0001454901-mRNA-1"/>
    <property type="gene ID" value="NBR_0001454901"/>
</dbReference>